<sequence length="258" mass="29449">MSLLAEERKRVIIELIDQNGKVRVNDLAKDFDVSTETIRRYLEELESERKLKKVYGGAVRLEDETEEPAMFEREIVRIDEKRRIANKACTFIKDQDVIFIDEGSTTLQMVQLLCNYNRLTVITNSFPVASKLLAYANKETFNGDVIFIGGNVGHRHYRTSGSLAERMAEEFFVDKAFISVDGILPEEGITCFDLEKSQLSKILIKNATEVFVLADHFKLGVKANFKMASLSNINKVLTDVNFPEEWDLTTTSCEWVIC</sequence>
<dbReference type="EMBL" id="JBHLVO010000039">
    <property type="protein sequence ID" value="MFC0274569.1"/>
    <property type="molecule type" value="Genomic_DNA"/>
</dbReference>
<dbReference type="InterPro" id="IPR036390">
    <property type="entry name" value="WH_DNA-bd_sf"/>
</dbReference>
<comment type="caution">
    <text evidence="4">The sequence shown here is derived from an EMBL/GenBank/DDBJ whole genome shotgun (WGS) entry which is preliminary data.</text>
</comment>
<feature type="domain" description="HTH deoR-type" evidence="3">
    <location>
        <begin position="5"/>
        <end position="60"/>
    </location>
</feature>
<dbReference type="PRINTS" id="PR00037">
    <property type="entry name" value="HTHLACR"/>
</dbReference>
<protein>
    <submittedName>
        <fullName evidence="4">DeoR/GlpR family DNA-binding transcription regulator</fullName>
    </submittedName>
</protein>
<evidence type="ECO:0000256" key="1">
    <source>
        <dbReference type="ARBA" id="ARBA00023015"/>
    </source>
</evidence>
<dbReference type="RefSeq" id="WP_378938950.1">
    <property type="nucleotide sequence ID" value="NZ_JBHLVO010000039.1"/>
</dbReference>
<keyword evidence="5" id="KW-1185">Reference proteome</keyword>
<proteinExistence type="predicted"/>
<dbReference type="SUPFAM" id="SSF46785">
    <property type="entry name" value="Winged helix' DNA-binding domain"/>
    <property type="match status" value="1"/>
</dbReference>
<dbReference type="SMART" id="SM00420">
    <property type="entry name" value="HTH_DEOR"/>
    <property type="match status" value="1"/>
</dbReference>
<dbReference type="Pfam" id="PF00455">
    <property type="entry name" value="DeoRC"/>
    <property type="match status" value="1"/>
</dbReference>
<evidence type="ECO:0000259" key="3">
    <source>
        <dbReference type="PROSITE" id="PS51000"/>
    </source>
</evidence>
<evidence type="ECO:0000313" key="5">
    <source>
        <dbReference type="Proteomes" id="UP001589854"/>
    </source>
</evidence>
<gene>
    <name evidence="4" type="ORF">ACFFIX_24890</name>
</gene>
<dbReference type="PANTHER" id="PTHR30363">
    <property type="entry name" value="HTH-TYPE TRANSCRIPTIONAL REGULATOR SRLR-RELATED"/>
    <property type="match status" value="1"/>
</dbReference>
<dbReference type="InterPro" id="IPR036388">
    <property type="entry name" value="WH-like_DNA-bd_sf"/>
</dbReference>
<dbReference type="Gene3D" id="1.10.10.10">
    <property type="entry name" value="Winged helix-like DNA-binding domain superfamily/Winged helix DNA-binding domain"/>
    <property type="match status" value="1"/>
</dbReference>
<reference evidence="4 5" key="1">
    <citation type="submission" date="2024-09" db="EMBL/GenBank/DDBJ databases">
        <authorList>
            <person name="Sun Q."/>
            <person name="Mori K."/>
        </authorList>
    </citation>
    <scope>NUCLEOTIDE SEQUENCE [LARGE SCALE GENOMIC DNA]</scope>
    <source>
        <strain evidence="4 5">CCM 7228</strain>
    </source>
</reference>
<dbReference type="Pfam" id="PF08220">
    <property type="entry name" value="HTH_DeoR"/>
    <property type="match status" value="1"/>
</dbReference>
<keyword evidence="2" id="KW-0804">Transcription</keyword>
<dbReference type="SMART" id="SM01134">
    <property type="entry name" value="DeoRC"/>
    <property type="match status" value="1"/>
</dbReference>
<dbReference type="InterPro" id="IPR050313">
    <property type="entry name" value="Carb_Metab_HTH_regulators"/>
</dbReference>
<dbReference type="InterPro" id="IPR001034">
    <property type="entry name" value="DeoR_HTH"/>
</dbReference>
<keyword evidence="4" id="KW-0238">DNA-binding</keyword>
<dbReference type="InterPro" id="IPR014036">
    <property type="entry name" value="DeoR-like_C"/>
</dbReference>
<dbReference type="GO" id="GO:0003677">
    <property type="term" value="F:DNA binding"/>
    <property type="evidence" value="ECO:0007669"/>
    <property type="project" value="UniProtKB-KW"/>
</dbReference>
<name>A0ABV6GN86_9BACI</name>
<dbReference type="SUPFAM" id="SSF100950">
    <property type="entry name" value="NagB/RpiA/CoA transferase-like"/>
    <property type="match status" value="1"/>
</dbReference>
<dbReference type="PANTHER" id="PTHR30363:SF44">
    <property type="entry name" value="AGA OPERON TRANSCRIPTIONAL REPRESSOR-RELATED"/>
    <property type="match status" value="1"/>
</dbReference>
<organism evidence="4 5">
    <name type="scientific">Metabacillus herbersteinensis</name>
    <dbReference type="NCBI Taxonomy" id="283816"/>
    <lineage>
        <taxon>Bacteria</taxon>
        <taxon>Bacillati</taxon>
        <taxon>Bacillota</taxon>
        <taxon>Bacilli</taxon>
        <taxon>Bacillales</taxon>
        <taxon>Bacillaceae</taxon>
        <taxon>Metabacillus</taxon>
    </lineage>
</organism>
<evidence type="ECO:0000256" key="2">
    <source>
        <dbReference type="ARBA" id="ARBA00023163"/>
    </source>
</evidence>
<dbReference type="Proteomes" id="UP001589854">
    <property type="component" value="Unassembled WGS sequence"/>
</dbReference>
<dbReference type="InterPro" id="IPR037171">
    <property type="entry name" value="NagB/RpiA_transferase-like"/>
</dbReference>
<dbReference type="Gene3D" id="3.40.50.1360">
    <property type="match status" value="1"/>
</dbReference>
<evidence type="ECO:0000313" key="4">
    <source>
        <dbReference type="EMBL" id="MFC0274569.1"/>
    </source>
</evidence>
<dbReference type="PROSITE" id="PS51000">
    <property type="entry name" value="HTH_DEOR_2"/>
    <property type="match status" value="1"/>
</dbReference>
<accession>A0ABV6GN86</accession>
<keyword evidence="1" id="KW-0805">Transcription regulation</keyword>